<feature type="transmembrane region" description="Helical" evidence="1">
    <location>
        <begin position="31"/>
        <end position="48"/>
    </location>
</feature>
<keyword evidence="1" id="KW-1133">Transmembrane helix</keyword>
<protein>
    <submittedName>
        <fullName evidence="2">Uncharacterized protein</fullName>
    </submittedName>
</protein>
<dbReference type="EMBL" id="CADIKC010000015">
    <property type="protein sequence ID" value="CAB3742717.1"/>
    <property type="molecule type" value="Genomic_DNA"/>
</dbReference>
<reference evidence="2 3" key="1">
    <citation type="submission" date="2020-04" db="EMBL/GenBank/DDBJ databases">
        <authorList>
            <person name="De Canck E."/>
        </authorList>
    </citation>
    <scope>NUCLEOTIDE SEQUENCE [LARGE SCALE GENOMIC DNA]</scope>
    <source>
        <strain evidence="2 3">LMG 24238</strain>
    </source>
</reference>
<keyword evidence="1" id="KW-0472">Membrane</keyword>
<evidence type="ECO:0000313" key="2">
    <source>
        <dbReference type="EMBL" id="CAB3742717.1"/>
    </source>
</evidence>
<accession>A0A6J5CU53</accession>
<evidence type="ECO:0000313" key="3">
    <source>
        <dbReference type="Proteomes" id="UP000494255"/>
    </source>
</evidence>
<dbReference type="GeneID" id="97045492"/>
<dbReference type="RefSeq" id="WP_175054375.1">
    <property type="nucleotide sequence ID" value="NZ_CADIKC010000015.1"/>
</dbReference>
<keyword evidence="3" id="KW-1185">Reference proteome</keyword>
<name>A0A6J5CU53_9BURK</name>
<sequence>MELHELIDSTMRAAAGALLICAFFPVRRRFIRQLSVSFVVSLGIALLWRH</sequence>
<dbReference type="Proteomes" id="UP000494255">
    <property type="component" value="Unassembled WGS sequence"/>
</dbReference>
<proteinExistence type="predicted"/>
<dbReference type="AlphaFoldDB" id="A0A6J5CU53"/>
<gene>
    <name evidence="2" type="ORF">LMG24238_06928</name>
</gene>
<evidence type="ECO:0000256" key="1">
    <source>
        <dbReference type="SAM" id="Phobius"/>
    </source>
</evidence>
<organism evidence="2 3">
    <name type="scientific">Paraburkholderia sediminicola</name>
    <dbReference type="NCBI Taxonomy" id="458836"/>
    <lineage>
        <taxon>Bacteria</taxon>
        <taxon>Pseudomonadati</taxon>
        <taxon>Pseudomonadota</taxon>
        <taxon>Betaproteobacteria</taxon>
        <taxon>Burkholderiales</taxon>
        <taxon>Burkholderiaceae</taxon>
        <taxon>Paraburkholderia</taxon>
    </lineage>
</organism>
<keyword evidence="1" id="KW-0812">Transmembrane</keyword>
<feature type="transmembrane region" description="Helical" evidence="1">
    <location>
        <begin position="6"/>
        <end position="24"/>
    </location>
</feature>